<dbReference type="EMBL" id="JAXCGZ010022994">
    <property type="protein sequence ID" value="KAK7019434.1"/>
    <property type="molecule type" value="Genomic_DNA"/>
</dbReference>
<evidence type="ECO:0000313" key="5">
    <source>
        <dbReference type="EMBL" id="KAK7019434.1"/>
    </source>
</evidence>
<dbReference type="GO" id="GO:0006629">
    <property type="term" value="P:lipid metabolic process"/>
    <property type="evidence" value="ECO:0007669"/>
    <property type="project" value="TreeGrafter"/>
</dbReference>
<evidence type="ECO:0000259" key="4">
    <source>
        <dbReference type="Pfam" id="PF08212"/>
    </source>
</evidence>
<evidence type="ECO:0000313" key="6">
    <source>
        <dbReference type="Proteomes" id="UP001381693"/>
    </source>
</evidence>
<dbReference type="InterPro" id="IPR022271">
    <property type="entry name" value="Lipocalin_ApoD"/>
</dbReference>
<gene>
    <name evidence="5" type="ORF">SK128_011432</name>
</gene>
<dbReference type="PRINTS" id="PR01273">
    <property type="entry name" value="INVTBRTCOLOR"/>
</dbReference>
<dbReference type="InterPro" id="IPR003057">
    <property type="entry name" value="Invtbrt_color"/>
</dbReference>
<dbReference type="InterPro" id="IPR000566">
    <property type="entry name" value="Lipocln_cytosolic_FA-bd_dom"/>
</dbReference>
<organism evidence="5 6">
    <name type="scientific">Halocaridina rubra</name>
    <name type="common">Hawaiian red shrimp</name>
    <dbReference type="NCBI Taxonomy" id="373956"/>
    <lineage>
        <taxon>Eukaryota</taxon>
        <taxon>Metazoa</taxon>
        <taxon>Ecdysozoa</taxon>
        <taxon>Arthropoda</taxon>
        <taxon>Crustacea</taxon>
        <taxon>Multicrustacea</taxon>
        <taxon>Malacostraca</taxon>
        <taxon>Eumalacostraca</taxon>
        <taxon>Eucarida</taxon>
        <taxon>Decapoda</taxon>
        <taxon>Pleocyemata</taxon>
        <taxon>Caridea</taxon>
        <taxon>Atyoidea</taxon>
        <taxon>Atyidae</taxon>
        <taxon>Halocaridina</taxon>
    </lineage>
</organism>
<keyword evidence="6" id="KW-1185">Reference proteome</keyword>
<accession>A0AAN8WJB3</accession>
<comment type="caution">
    <text evidence="5">The sequence shown here is derived from an EMBL/GenBank/DDBJ whole genome shotgun (WGS) entry which is preliminary data.</text>
</comment>
<feature type="signal peptide" evidence="3">
    <location>
        <begin position="1"/>
        <end position="17"/>
    </location>
</feature>
<dbReference type="Pfam" id="PF08212">
    <property type="entry name" value="Lipocalin_2"/>
    <property type="match status" value="1"/>
</dbReference>
<keyword evidence="2" id="KW-1015">Disulfide bond</keyword>
<dbReference type="AlphaFoldDB" id="A0AAN8WJB3"/>
<dbReference type="PANTHER" id="PTHR10612:SF62">
    <property type="entry name" value="LIPOCALIN_CYTOSOLIC FATTY-ACID BINDING DOMAIN-CONTAINING PROTEIN"/>
    <property type="match status" value="1"/>
</dbReference>
<evidence type="ECO:0000256" key="2">
    <source>
        <dbReference type="ARBA" id="ARBA00023157"/>
    </source>
</evidence>
<feature type="domain" description="Lipocalin/cytosolic fatty-acid binding" evidence="4">
    <location>
        <begin position="44"/>
        <end position="178"/>
    </location>
</feature>
<feature type="chain" id="PRO_5042674826" description="Lipocalin/cytosolic fatty-acid binding domain-containing protein" evidence="3">
    <location>
        <begin position="18"/>
        <end position="188"/>
    </location>
</feature>
<sequence>MLVMVAALALMAGISQASVIGVRQGSIGICPNITEKYDFDPVPYLGRWFEIERFNIIFQAGMDCVQAIYSDLGDGYVEVHNTARRSNGNFTDLIGQAHAIAPGVLLVEFPGYIPAEYHILDTDYDTFSSVYNCIQEGEFHWQFAWVLSRTQQLDDTTYAYARQVFVDNGIDLDLFHFTYQGDDCPYLP</sequence>
<protein>
    <recommendedName>
        <fullName evidence="4">Lipocalin/cytosolic fatty-acid binding domain-containing protein</fullName>
    </recommendedName>
</protein>
<dbReference type="GO" id="GO:0000302">
    <property type="term" value="P:response to reactive oxygen species"/>
    <property type="evidence" value="ECO:0007669"/>
    <property type="project" value="TreeGrafter"/>
</dbReference>
<reference evidence="5 6" key="1">
    <citation type="submission" date="2023-11" db="EMBL/GenBank/DDBJ databases">
        <title>Halocaridina rubra genome assembly.</title>
        <authorList>
            <person name="Smith C."/>
        </authorList>
    </citation>
    <scope>NUCLEOTIDE SEQUENCE [LARGE SCALE GENOMIC DNA]</scope>
    <source>
        <strain evidence="5">EP-1</strain>
        <tissue evidence="5">Whole</tissue>
    </source>
</reference>
<dbReference type="GO" id="GO:0031409">
    <property type="term" value="F:pigment binding"/>
    <property type="evidence" value="ECO:0007669"/>
    <property type="project" value="InterPro"/>
</dbReference>
<dbReference type="Proteomes" id="UP001381693">
    <property type="component" value="Unassembled WGS sequence"/>
</dbReference>
<dbReference type="InterPro" id="IPR012674">
    <property type="entry name" value="Calycin"/>
</dbReference>
<dbReference type="PIRSF" id="PIRSF036893">
    <property type="entry name" value="Lipocalin_ApoD"/>
    <property type="match status" value="1"/>
</dbReference>
<keyword evidence="3" id="KW-0732">Signal</keyword>
<proteinExistence type="inferred from homology"/>
<dbReference type="PANTHER" id="PTHR10612">
    <property type="entry name" value="APOLIPOPROTEIN D"/>
    <property type="match status" value="1"/>
</dbReference>
<dbReference type="SUPFAM" id="SSF50814">
    <property type="entry name" value="Lipocalins"/>
    <property type="match status" value="1"/>
</dbReference>
<comment type="similarity">
    <text evidence="1 3">Belongs to the calycin superfamily. Lipocalin family.</text>
</comment>
<name>A0AAN8WJB3_HALRR</name>
<evidence type="ECO:0000256" key="1">
    <source>
        <dbReference type="ARBA" id="ARBA00006889"/>
    </source>
</evidence>
<dbReference type="Gene3D" id="2.40.128.20">
    <property type="match status" value="1"/>
</dbReference>
<dbReference type="GO" id="GO:0005737">
    <property type="term" value="C:cytoplasm"/>
    <property type="evidence" value="ECO:0007669"/>
    <property type="project" value="TreeGrafter"/>
</dbReference>
<evidence type="ECO:0000256" key="3">
    <source>
        <dbReference type="PIRNR" id="PIRNR036893"/>
    </source>
</evidence>